<keyword evidence="6 8" id="KW-1133">Transmembrane helix</keyword>
<evidence type="ECO:0000256" key="5">
    <source>
        <dbReference type="ARBA" id="ARBA00022692"/>
    </source>
</evidence>
<dbReference type="InterPro" id="IPR002549">
    <property type="entry name" value="AI-2E-like"/>
</dbReference>
<keyword evidence="10" id="KW-1185">Reference proteome</keyword>
<proteinExistence type="inferred from homology"/>
<dbReference type="Pfam" id="PF01594">
    <property type="entry name" value="AI-2E_transport"/>
    <property type="match status" value="1"/>
</dbReference>
<evidence type="ECO:0000256" key="8">
    <source>
        <dbReference type="SAM" id="Phobius"/>
    </source>
</evidence>
<evidence type="ECO:0000256" key="2">
    <source>
        <dbReference type="ARBA" id="ARBA00009773"/>
    </source>
</evidence>
<accession>A0A2L0D441</accession>
<dbReference type="GO" id="GO:0005886">
    <property type="term" value="C:plasma membrane"/>
    <property type="evidence" value="ECO:0007669"/>
    <property type="project" value="UniProtKB-SubCell"/>
</dbReference>
<dbReference type="PANTHER" id="PTHR21716:SF53">
    <property type="entry name" value="PERMEASE PERM-RELATED"/>
    <property type="match status" value="1"/>
</dbReference>
<keyword evidence="3" id="KW-0813">Transport</keyword>
<dbReference type="GeneID" id="98393367"/>
<evidence type="ECO:0000313" key="9">
    <source>
        <dbReference type="EMBL" id="AUW96603.1"/>
    </source>
</evidence>
<feature type="transmembrane region" description="Helical" evidence="8">
    <location>
        <begin position="294"/>
        <end position="313"/>
    </location>
</feature>
<evidence type="ECO:0000256" key="6">
    <source>
        <dbReference type="ARBA" id="ARBA00022989"/>
    </source>
</evidence>
<dbReference type="EMBL" id="CP025536">
    <property type="protein sequence ID" value="AUW96603.1"/>
    <property type="molecule type" value="Genomic_DNA"/>
</dbReference>
<organism evidence="9 10">
    <name type="scientific">Streptococcus pluranimalium</name>
    <dbReference type="NCBI Taxonomy" id="82348"/>
    <lineage>
        <taxon>Bacteria</taxon>
        <taxon>Bacillati</taxon>
        <taxon>Bacillota</taxon>
        <taxon>Bacilli</taxon>
        <taxon>Lactobacillales</taxon>
        <taxon>Streptococcaceae</taxon>
        <taxon>Streptococcus</taxon>
    </lineage>
</organism>
<feature type="transmembrane region" description="Helical" evidence="8">
    <location>
        <begin position="325"/>
        <end position="358"/>
    </location>
</feature>
<evidence type="ECO:0000313" key="10">
    <source>
        <dbReference type="Proteomes" id="UP000238956"/>
    </source>
</evidence>
<dbReference type="KEGG" id="splr:C0J00_05525"/>
<feature type="transmembrane region" description="Helical" evidence="8">
    <location>
        <begin position="263"/>
        <end position="287"/>
    </location>
</feature>
<reference evidence="9 10" key="2">
    <citation type="submission" date="2018-02" db="EMBL/GenBank/DDBJ databases">
        <title>Whole genome sequencing analysis of Streptococcus pluranimalium isolated from cattle infected mastitis in China.</title>
        <authorList>
            <person name="Zhang J.-R."/>
            <person name="Hu G.-Z."/>
        </authorList>
    </citation>
    <scope>NUCLEOTIDE SEQUENCE [LARGE SCALE GENOMIC DNA]</scope>
    <source>
        <strain evidence="9 10">TH11417</strain>
    </source>
</reference>
<keyword evidence="4" id="KW-1003">Cell membrane</keyword>
<evidence type="ECO:0000256" key="1">
    <source>
        <dbReference type="ARBA" id="ARBA00004651"/>
    </source>
</evidence>
<keyword evidence="5 8" id="KW-0812">Transmembrane</keyword>
<gene>
    <name evidence="9" type="ORF">C0J00_05525</name>
</gene>
<keyword evidence="7 8" id="KW-0472">Membrane</keyword>
<dbReference type="OrthoDB" id="9793390at2"/>
<feature type="transmembrane region" description="Helical" evidence="8">
    <location>
        <begin position="173"/>
        <end position="192"/>
    </location>
</feature>
<sequence>MKITKKEVGYIVLTFFLCFGIYRNWENSASLIKTFWNALNPFLVGAGIAYIINLVMYPYETWFERFIKWPFLVRFKRGITMLLAYLTFILVIVWIFSIVIPDLISSLQLLLKVDTDAVSKIISELNDNKVIDRILDIFGQHSDISSTISKYTQQITNQLLSVLTNIVTSVSNIASTIINVFVSFVFSIYVLAKKEILIRQAGTLTKVYTGKWASNIFYLTEILHDRFHNFFVGQTVEAIILGTLTAIGMFILGFPYAVTVGVLIAFTALIPIVGAFIGAGVGFILIATESFQSAVFFIIFLVILQQLESNLIYPKVVGNSIGLPGMWVLLAITVGGAVSGISGMLVAVPLAGTLYQVLKDNVRARQKRQEVPTRQVRPPHY</sequence>
<comment type="subcellular location">
    <subcellularLocation>
        <location evidence="1">Cell membrane</location>
        <topology evidence="1">Multi-pass membrane protein</topology>
    </subcellularLocation>
</comment>
<name>A0A2L0D441_9STRE</name>
<protein>
    <submittedName>
        <fullName evidence="9">AI-2E family transporter</fullName>
    </submittedName>
</protein>
<feature type="transmembrane region" description="Helical" evidence="8">
    <location>
        <begin position="236"/>
        <end position="257"/>
    </location>
</feature>
<comment type="similarity">
    <text evidence="2">Belongs to the autoinducer-2 exporter (AI-2E) (TC 2.A.86) family.</text>
</comment>
<evidence type="ECO:0000256" key="7">
    <source>
        <dbReference type="ARBA" id="ARBA00023136"/>
    </source>
</evidence>
<feature type="transmembrane region" description="Helical" evidence="8">
    <location>
        <begin position="7"/>
        <end position="25"/>
    </location>
</feature>
<dbReference type="Proteomes" id="UP000238956">
    <property type="component" value="Chromosome"/>
</dbReference>
<feature type="transmembrane region" description="Helical" evidence="8">
    <location>
        <begin position="37"/>
        <end position="57"/>
    </location>
</feature>
<dbReference type="AlphaFoldDB" id="A0A2L0D441"/>
<dbReference type="RefSeq" id="WP_104967930.1">
    <property type="nucleotide sequence ID" value="NZ_CP025536.1"/>
</dbReference>
<reference evidence="9 10" key="1">
    <citation type="submission" date="2017-12" db="EMBL/GenBank/DDBJ databases">
        <authorList>
            <person name="Hurst M.R.H."/>
        </authorList>
    </citation>
    <scope>NUCLEOTIDE SEQUENCE [LARGE SCALE GENOMIC DNA]</scope>
    <source>
        <strain evidence="9 10">TH11417</strain>
    </source>
</reference>
<evidence type="ECO:0000256" key="3">
    <source>
        <dbReference type="ARBA" id="ARBA00022448"/>
    </source>
</evidence>
<feature type="transmembrane region" description="Helical" evidence="8">
    <location>
        <begin position="78"/>
        <end position="100"/>
    </location>
</feature>
<dbReference type="GO" id="GO:0055085">
    <property type="term" value="P:transmembrane transport"/>
    <property type="evidence" value="ECO:0007669"/>
    <property type="project" value="TreeGrafter"/>
</dbReference>
<evidence type="ECO:0000256" key="4">
    <source>
        <dbReference type="ARBA" id="ARBA00022475"/>
    </source>
</evidence>
<dbReference type="PANTHER" id="PTHR21716">
    <property type="entry name" value="TRANSMEMBRANE PROTEIN"/>
    <property type="match status" value="1"/>
</dbReference>